<feature type="compositionally biased region" description="Polar residues" evidence="1">
    <location>
        <begin position="308"/>
        <end position="343"/>
    </location>
</feature>
<feature type="compositionally biased region" description="Polar residues" evidence="1">
    <location>
        <begin position="398"/>
        <end position="408"/>
    </location>
</feature>
<keyword evidence="4" id="KW-1185">Reference proteome</keyword>
<feature type="compositionally biased region" description="Polar residues" evidence="1">
    <location>
        <begin position="597"/>
        <end position="608"/>
    </location>
</feature>
<protein>
    <submittedName>
        <fullName evidence="3">Alpha-galactosidase</fullName>
    </submittedName>
</protein>
<feature type="region of interest" description="Disordered" evidence="1">
    <location>
        <begin position="66"/>
        <end position="106"/>
    </location>
</feature>
<dbReference type="AlphaFoldDB" id="A0A9P6I6P1"/>
<proteinExistence type="predicted"/>
<feature type="region of interest" description="Disordered" evidence="1">
    <location>
        <begin position="1"/>
        <end position="23"/>
    </location>
</feature>
<feature type="compositionally biased region" description="Polar residues" evidence="1">
    <location>
        <begin position="638"/>
        <end position="651"/>
    </location>
</feature>
<comment type="caution">
    <text evidence="3">The sequence shown here is derived from an EMBL/GenBank/DDBJ whole genome shotgun (WGS) entry which is preliminary data.</text>
</comment>
<feature type="compositionally biased region" description="Gly residues" evidence="1">
    <location>
        <begin position="208"/>
        <end position="220"/>
    </location>
</feature>
<sequence>MSTLLLPREDLPGTTTPSTSGSGGMTLPLLLAIAIGGGVLLFICLAFLLIALAGRRHRREQARLAAQQCSPRSEEGGGGGCGSESGAGGYSPRTPSPRPRRLTKARPRTYMDVIETREKQPHRSLASIMGLPRSKTFNVFGRSGWEVGGGQQRGGYLRRNMSWIDEDAIHGPRVLRDERRLSIRDSFILRTPTLPDFSDYKVEEAFADGGGSGGGGGRFGGEQQQQQYIQQPRPVSLPPSRSGLPPLPRTASYELAEKLAAAARGGVPPPSPQGPRPVPMPVPMQRLRHKTTESDLAEILRSTEERLQNGTPSNSRPATRQRANSASAGSSMRTPRGSPTKSHSPVRIGSPVKMGSPTKGGSPVRPSRSPTRSQSPVKYGSPVKNAVITHVGQALDPTAQNRTRTPSPSKRMIVPVLVQTPVHPGHRRNTSQSSAVSDADSLFGETTPEIEHVLPTGLSSPSRRSDNDSPGNGDKPEERCTSMKSIGSNASSSLSTLYSVNEPEDDSKTGGKGGGGIVRGRKPKGLIIDTQICDPFVTPPVVPPRSPKRQASSLPPPLRRISPPEDTPVIEAPFPSRSASNSPVPRPLDVIKRSSTADRSPTRLSIMTHTPDLAATPESIRPKSVASMKPVFLVSSTSVVSMKASPGTSPEDNSHNRRRPEMPNNRSTFGQKPIFPPPLNLQPGHTSPNREAMAMGSPAGAVSITRGGNISPALRAVRNPRESSPSGSPPRRPAPNPELLGELRRGSPTLGRYKRRGMASPIRERAMSRQPANPRDNRADRMVPDTECPSIVLKPTGSPRRNDSFRRDFAVMGLQSTVAQLRRMNSQMSTLSGASSVSDPDSPTLPNMRGGGFSPDRSNSRVSKIGRQNYLSLGMSPKAKRNTIKGARNSIAVIKGRPGTAGRLEGLKAAVEEKENEEDTGSQMIRGPRPLNPTPRSAGRGGPRASTGMMESPTRRTSDKFELGKIVDGEERKMEKARHQREALGKLAGLETHKEVSPRKVSEGLATGTNRNSSPLRI</sequence>
<feature type="compositionally biased region" description="Low complexity" evidence="1">
    <location>
        <begin position="485"/>
        <end position="499"/>
    </location>
</feature>
<keyword evidence="2" id="KW-1133">Transmembrane helix</keyword>
<feature type="compositionally biased region" description="Low complexity" evidence="1">
    <location>
        <begin position="221"/>
        <end position="244"/>
    </location>
</feature>
<reference evidence="3" key="2">
    <citation type="submission" date="2020-11" db="EMBL/GenBank/DDBJ databases">
        <title>Whole genome sequencing of Colletotrichum sp.</title>
        <authorList>
            <person name="Li H."/>
        </authorList>
    </citation>
    <scope>NUCLEOTIDE SEQUENCE</scope>
    <source>
        <strain evidence="3">CkLH20</strain>
    </source>
</reference>
<feature type="compositionally biased region" description="Basic and acidic residues" evidence="1">
    <location>
        <begin position="652"/>
        <end position="661"/>
    </location>
</feature>
<name>A0A9P6I6P1_9PEZI</name>
<reference evidence="3" key="1">
    <citation type="submission" date="2020-03" db="EMBL/GenBank/DDBJ databases">
        <authorList>
            <person name="He L."/>
        </authorList>
    </citation>
    <scope>NUCLEOTIDE SEQUENCE</scope>
    <source>
        <strain evidence="3">CkLH20</strain>
    </source>
</reference>
<feature type="region of interest" description="Disordered" evidence="1">
    <location>
        <begin position="829"/>
        <end position="861"/>
    </location>
</feature>
<dbReference type="EMBL" id="JAATWM020000015">
    <property type="protein sequence ID" value="KAF9876984.1"/>
    <property type="molecule type" value="Genomic_DNA"/>
</dbReference>
<organism evidence="3 4">
    <name type="scientific">Colletotrichum karsti</name>
    <dbReference type="NCBI Taxonomy" id="1095194"/>
    <lineage>
        <taxon>Eukaryota</taxon>
        <taxon>Fungi</taxon>
        <taxon>Dikarya</taxon>
        <taxon>Ascomycota</taxon>
        <taxon>Pezizomycotina</taxon>
        <taxon>Sordariomycetes</taxon>
        <taxon>Hypocreomycetidae</taxon>
        <taxon>Glomerellales</taxon>
        <taxon>Glomerellaceae</taxon>
        <taxon>Colletotrichum</taxon>
        <taxon>Colletotrichum boninense species complex</taxon>
    </lineage>
</organism>
<feature type="compositionally biased region" description="Pro residues" evidence="1">
    <location>
        <begin position="267"/>
        <end position="282"/>
    </location>
</feature>
<feature type="compositionally biased region" description="Basic and acidic residues" evidence="1">
    <location>
        <begin position="953"/>
        <end position="974"/>
    </location>
</feature>
<dbReference type="OrthoDB" id="4760011at2759"/>
<feature type="region of interest" description="Disordered" evidence="1">
    <location>
        <begin position="638"/>
        <end position="804"/>
    </location>
</feature>
<evidence type="ECO:0000313" key="4">
    <source>
        <dbReference type="Proteomes" id="UP000781932"/>
    </source>
</evidence>
<feature type="compositionally biased region" description="Low complexity" evidence="1">
    <location>
        <begin position="12"/>
        <end position="23"/>
    </location>
</feature>
<feature type="compositionally biased region" description="Basic and acidic residues" evidence="1">
    <location>
        <begin position="775"/>
        <end position="784"/>
    </location>
</feature>
<dbReference type="RefSeq" id="XP_038746445.1">
    <property type="nucleotide sequence ID" value="XM_038887969.1"/>
</dbReference>
<feature type="transmembrane region" description="Helical" evidence="2">
    <location>
        <begin position="29"/>
        <end position="53"/>
    </location>
</feature>
<accession>A0A9P6I6P1</accession>
<keyword evidence="2" id="KW-0472">Membrane</keyword>
<feature type="compositionally biased region" description="Low complexity" evidence="1">
    <location>
        <begin position="362"/>
        <end position="376"/>
    </location>
</feature>
<feature type="compositionally biased region" description="Polar residues" evidence="1">
    <location>
        <begin position="829"/>
        <end position="845"/>
    </location>
</feature>
<dbReference type="Proteomes" id="UP000781932">
    <property type="component" value="Unassembled WGS sequence"/>
</dbReference>
<dbReference type="GeneID" id="62161043"/>
<evidence type="ECO:0000256" key="2">
    <source>
        <dbReference type="SAM" id="Phobius"/>
    </source>
</evidence>
<keyword evidence="2" id="KW-0812">Transmembrane</keyword>
<feature type="compositionally biased region" description="Basic and acidic residues" evidence="1">
    <location>
        <begin position="991"/>
        <end position="1002"/>
    </location>
</feature>
<feature type="compositionally biased region" description="Pro residues" evidence="1">
    <location>
        <begin position="727"/>
        <end position="736"/>
    </location>
</feature>
<evidence type="ECO:0000313" key="3">
    <source>
        <dbReference type="EMBL" id="KAF9876984.1"/>
    </source>
</evidence>
<gene>
    <name evidence="3" type="ORF">CkaCkLH20_05250</name>
</gene>
<feature type="compositionally biased region" description="Gly residues" evidence="1">
    <location>
        <begin position="76"/>
        <end position="89"/>
    </location>
</feature>
<evidence type="ECO:0000256" key="1">
    <source>
        <dbReference type="SAM" id="MobiDB-lite"/>
    </source>
</evidence>
<feature type="compositionally biased region" description="Polar residues" evidence="1">
    <location>
        <begin position="1007"/>
        <end position="1018"/>
    </location>
</feature>
<feature type="region of interest" description="Disordered" evidence="1">
    <location>
        <begin position="206"/>
        <end position="626"/>
    </location>
</feature>
<feature type="region of interest" description="Disordered" evidence="1">
    <location>
        <begin position="912"/>
        <end position="1018"/>
    </location>
</feature>